<evidence type="ECO:0000256" key="4">
    <source>
        <dbReference type="ARBA" id="ARBA00023306"/>
    </source>
</evidence>
<keyword evidence="1 5" id="KW-0963">Cytoplasm</keyword>
<dbReference type="PIRSF" id="PIRSF019345">
    <property type="entry name" value="ScpB"/>
    <property type="match status" value="1"/>
</dbReference>
<dbReference type="InterPro" id="IPR036390">
    <property type="entry name" value="WH_DNA-bd_sf"/>
</dbReference>
<proteinExistence type="inferred from homology"/>
<evidence type="ECO:0000256" key="2">
    <source>
        <dbReference type="ARBA" id="ARBA00022618"/>
    </source>
</evidence>
<dbReference type="Proteomes" id="UP001519306">
    <property type="component" value="Unassembled WGS sequence"/>
</dbReference>
<keyword evidence="2 5" id="KW-0132">Cell division</keyword>
<comment type="function">
    <text evidence="5">Participates in chromosomal partition during cell division. May act via the formation of a condensin-like complex containing Smc and ScpA that pull DNA away from mid-cell into both cell halves.</text>
</comment>
<dbReference type="InterPro" id="IPR036388">
    <property type="entry name" value="WH-like_DNA-bd_sf"/>
</dbReference>
<comment type="similarity">
    <text evidence="5">Belongs to the ScpB family.</text>
</comment>
<evidence type="ECO:0000256" key="1">
    <source>
        <dbReference type="ARBA" id="ARBA00022490"/>
    </source>
</evidence>
<keyword evidence="7" id="KW-1185">Reference proteome</keyword>
<dbReference type="PANTHER" id="PTHR34298">
    <property type="entry name" value="SEGREGATION AND CONDENSATION PROTEIN B"/>
    <property type="match status" value="1"/>
</dbReference>
<name>A0ABS4KB30_9FIRM</name>
<dbReference type="PANTHER" id="PTHR34298:SF2">
    <property type="entry name" value="SEGREGATION AND CONDENSATION PROTEIN B"/>
    <property type="match status" value="1"/>
</dbReference>
<evidence type="ECO:0000313" key="7">
    <source>
        <dbReference type="Proteomes" id="UP001519306"/>
    </source>
</evidence>
<comment type="subcellular location">
    <subcellularLocation>
        <location evidence="5">Cytoplasm</location>
    </subcellularLocation>
    <text evidence="5">Associated with two foci at the outer edges of the nucleoid region in young cells, and at four foci within both cell halves in older cells.</text>
</comment>
<gene>
    <name evidence="5" type="primary">scpB</name>
    <name evidence="6" type="ORF">J2Z71_000511</name>
</gene>
<evidence type="ECO:0000256" key="5">
    <source>
        <dbReference type="HAMAP-Rule" id="MF_01804"/>
    </source>
</evidence>
<dbReference type="HAMAP" id="MF_01804">
    <property type="entry name" value="ScpB"/>
    <property type="match status" value="1"/>
</dbReference>
<evidence type="ECO:0000313" key="6">
    <source>
        <dbReference type="EMBL" id="MBP2024986.1"/>
    </source>
</evidence>
<reference evidence="6 7" key="1">
    <citation type="submission" date="2021-03" db="EMBL/GenBank/DDBJ databases">
        <title>Genomic Encyclopedia of Type Strains, Phase IV (KMG-IV): sequencing the most valuable type-strain genomes for metagenomic binning, comparative biology and taxonomic classification.</title>
        <authorList>
            <person name="Goeker M."/>
        </authorList>
    </citation>
    <scope>NUCLEOTIDE SEQUENCE [LARGE SCALE GENOMIC DNA]</scope>
    <source>
        <strain evidence="6 7">DSM 27563</strain>
    </source>
</reference>
<evidence type="ECO:0000256" key="3">
    <source>
        <dbReference type="ARBA" id="ARBA00022829"/>
    </source>
</evidence>
<dbReference type="NCBIfam" id="TIGR00281">
    <property type="entry name" value="SMC-Scp complex subunit ScpB"/>
    <property type="match status" value="1"/>
</dbReference>
<keyword evidence="3 5" id="KW-0159">Chromosome partition</keyword>
<dbReference type="RefSeq" id="WP_210060292.1">
    <property type="nucleotide sequence ID" value="NZ_JAGGLJ010000004.1"/>
</dbReference>
<comment type="caution">
    <text evidence="6">The sequence shown here is derived from an EMBL/GenBank/DDBJ whole genome shotgun (WGS) entry which is preliminary data.</text>
</comment>
<dbReference type="InterPro" id="IPR005234">
    <property type="entry name" value="ScpB_csome_segregation"/>
</dbReference>
<accession>A0ABS4KB30</accession>
<dbReference type="EMBL" id="JAGGLJ010000004">
    <property type="protein sequence ID" value="MBP2024986.1"/>
    <property type="molecule type" value="Genomic_DNA"/>
</dbReference>
<organism evidence="6 7">
    <name type="scientific">Peptoniphilus stercorisuis</name>
    <dbReference type="NCBI Taxonomy" id="1436965"/>
    <lineage>
        <taxon>Bacteria</taxon>
        <taxon>Bacillati</taxon>
        <taxon>Bacillota</taxon>
        <taxon>Tissierellia</taxon>
        <taxon>Tissierellales</taxon>
        <taxon>Peptoniphilaceae</taxon>
        <taxon>Peptoniphilus</taxon>
    </lineage>
</organism>
<keyword evidence="4 5" id="KW-0131">Cell cycle</keyword>
<dbReference type="Pfam" id="PF04079">
    <property type="entry name" value="SMC_ScpB"/>
    <property type="match status" value="1"/>
</dbReference>
<protein>
    <recommendedName>
        <fullName evidence="5">Segregation and condensation protein B</fullName>
    </recommendedName>
</protein>
<dbReference type="SUPFAM" id="SSF46785">
    <property type="entry name" value="Winged helix' DNA-binding domain"/>
    <property type="match status" value="2"/>
</dbReference>
<comment type="subunit">
    <text evidence="5">Homodimer. Homodimerization may be required to stabilize the binding of ScpA to the Smc head domains. Component of a cohesin-like complex composed of ScpA, ScpB and the Smc homodimer, in which ScpA and ScpB bind to the head domain of Smc. The presence of the three proteins is required for the association of the complex with DNA.</text>
</comment>
<sequence length="181" mass="20733">MNDLKIKSIIEGILFAWGDPVDIKDLIKVFSVSKEKIIDILFEMEEDYNKDSRGLRLVRVNDTFQLSTKPENYNYISEFVSTKNKKNLSNAVLETLAIIAYKQPVTKIEIESIRGVKCDGTIKALQDYNLVEITGTLDRIGRPNIYGTTDEFLKKFGLSSISELPELEEDKQIKMTFLEEI</sequence>
<dbReference type="Gene3D" id="1.10.10.10">
    <property type="entry name" value="Winged helix-like DNA-binding domain superfamily/Winged helix DNA-binding domain"/>
    <property type="match status" value="2"/>
</dbReference>